<dbReference type="Gene3D" id="1.10.10.60">
    <property type="entry name" value="Homeodomain-like"/>
    <property type="match status" value="1"/>
</dbReference>
<reference evidence="3" key="1">
    <citation type="submission" date="2022-03" db="EMBL/GenBank/DDBJ databases">
        <authorList>
            <person name="Sayadi A."/>
        </authorList>
    </citation>
    <scope>NUCLEOTIDE SEQUENCE</scope>
</reference>
<feature type="domain" description="HTH psq-type" evidence="2">
    <location>
        <begin position="18"/>
        <end position="58"/>
    </location>
</feature>
<dbReference type="GO" id="GO:0005634">
    <property type="term" value="C:nucleus"/>
    <property type="evidence" value="ECO:0007669"/>
    <property type="project" value="UniProtKB-SubCell"/>
</dbReference>
<gene>
    <name evidence="3" type="ORF">ACAOBT_LOCUS15958</name>
</gene>
<protein>
    <recommendedName>
        <fullName evidence="2">HTH psq-type domain-containing protein</fullName>
    </recommendedName>
</protein>
<dbReference type="InterPro" id="IPR009057">
    <property type="entry name" value="Homeodomain-like_sf"/>
</dbReference>
<proteinExistence type="predicted"/>
<sequence length="74" mass="8522">MPTEYKRKGSVCRGEWSEQDLQQAIEAVQKGRVGVREAVRSFGVSYTTLRRRLRSGNQKASVGTIIYFRTRKRS</sequence>
<comment type="caution">
    <text evidence="3">The sequence shown here is derived from an EMBL/GenBank/DDBJ whole genome shotgun (WGS) entry which is preliminary data.</text>
</comment>
<evidence type="ECO:0000256" key="1">
    <source>
        <dbReference type="ARBA" id="ARBA00004123"/>
    </source>
</evidence>
<evidence type="ECO:0000259" key="2">
    <source>
        <dbReference type="Pfam" id="PF05225"/>
    </source>
</evidence>
<accession>A0A9P0PKC0</accession>
<keyword evidence="4" id="KW-1185">Reference proteome</keyword>
<dbReference type="Proteomes" id="UP001152888">
    <property type="component" value="Unassembled WGS sequence"/>
</dbReference>
<dbReference type="GO" id="GO:0003677">
    <property type="term" value="F:DNA binding"/>
    <property type="evidence" value="ECO:0007669"/>
    <property type="project" value="InterPro"/>
</dbReference>
<name>A0A9P0PKC0_ACAOB</name>
<evidence type="ECO:0000313" key="4">
    <source>
        <dbReference type="Proteomes" id="UP001152888"/>
    </source>
</evidence>
<dbReference type="AlphaFoldDB" id="A0A9P0PKC0"/>
<dbReference type="InterPro" id="IPR007889">
    <property type="entry name" value="HTH_Psq"/>
</dbReference>
<evidence type="ECO:0000313" key="3">
    <source>
        <dbReference type="EMBL" id="CAH1984180.1"/>
    </source>
</evidence>
<comment type="subcellular location">
    <subcellularLocation>
        <location evidence="1">Nucleus</location>
    </subcellularLocation>
</comment>
<dbReference type="SUPFAM" id="SSF46689">
    <property type="entry name" value="Homeodomain-like"/>
    <property type="match status" value="1"/>
</dbReference>
<dbReference type="OrthoDB" id="6778796at2759"/>
<dbReference type="Pfam" id="PF05225">
    <property type="entry name" value="HTH_psq"/>
    <property type="match status" value="1"/>
</dbReference>
<dbReference type="EMBL" id="CAKOFQ010006952">
    <property type="protein sequence ID" value="CAH1984180.1"/>
    <property type="molecule type" value="Genomic_DNA"/>
</dbReference>
<organism evidence="3 4">
    <name type="scientific">Acanthoscelides obtectus</name>
    <name type="common">Bean weevil</name>
    <name type="synonym">Bruchus obtectus</name>
    <dbReference type="NCBI Taxonomy" id="200917"/>
    <lineage>
        <taxon>Eukaryota</taxon>
        <taxon>Metazoa</taxon>
        <taxon>Ecdysozoa</taxon>
        <taxon>Arthropoda</taxon>
        <taxon>Hexapoda</taxon>
        <taxon>Insecta</taxon>
        <taxon>Pterygota</taxon>
        <taxon>Neoptera</taxon>
        <taxon>Endopterygota</taxon>
        <taxon>Coleoptera</taxon>
        <taxon>Polyphaga</taxon>
        <taxon>Cucujiformia</taxon>
        <taxon>Chrysomeloidea</taxon>
        <taxon>Chrysomelidae</taxon>
        <taxon>Bruchinae</taxon>
        <taxon>Bruchini</taxon>
        <taxon>Acanthoscelides</taxon>
    </lineage>
</organism>